<evidence type="ECO:0000256" key="5">
    <source>
        <dbReference type="PROSITE-ProRule" id="PRU01240"/>
    </source>
</evidence>
<dbReference type="OrthoDB" id="206201at2759"/>
<feature type="signal peptide" evidence="7">
    <location>
        <begin position="1"/>
        <end position="20"/>
    </location>
</feature>
<reference evidence="10" key="2">
    <citation type="journal article" date="2022" name="Microbiol. Resour. Announc.">
        <title>Whole-Genome Sequence of Entomortierella parvispora E1425, a Mucoromycotan Fungus Associated with Burkholderiaceae-Related Endosymbiotic Bacteria.</title>
        <authorList>
            <person name="Herlambang A."/>
            <person name="Guo Y."/>
            <person name="Takashima Y."/>
            <person name="Narisawa K."/>
            <person name="Ohta H."/>
            <person name="Nishizawa T."/>
        </authorList>
    </citation>
    <scope>NUCLEOTIDE SEQUENCE</scope>
    <source>
        <strain evidence="10">E1425</strain>
    </source>
</reference>
<sequence>MKYTGLLLVAVVALFSSSDAAPLIKGSAGKPIPDSYIVVLKEGHKLDEFLPKFSAIAKKQNGRGRIPTMDRQFHAIQGFSATVSKAALKDLLASPEVEYVEQDQIVTLNAAQQNNPPSWGLPRISQRQSNVNAAYYYQAQAGAGVTAYVIDTGINTAHVEFQGRAVMGANFISGSPNTDENGHGSHVSGTIGGATFGVAKKVNLVGVKVLNAQGQGAFSGIIAGMDWVAQRARGTRAVVNMSLGGGKSQAVDSAAARLYNAGIPLIVAAGNDANADACNGSPSGAQGTFTVGASDINDSIAYFSSWGQCVDIFAPGVNIVSAWKGSSTATNTISGTSMATPHVVGIVALLLSSDSSMTSVQAVYNRLIQTATNNIIRGSLNGSPNRLVYNNVV</sequence>
<dbReference type="InterPro" id="IPR000209">
    <property type="entry name" value="Peptidase_S8/S53_dom"/>
</dbReference>
<dbReference type="Gene3D" id="3.40.50.200">
    <property type="entry name" value="Peptidase S8/S53 domain"/>
    <property type="match status" value="1"/>
</dbReference>
<dbReference type="InterPro" id="IPR023828">
    <property type="entry name" value="Peptidase_S8_Ser-AS"/>
</dbReference>
<dbReference type="SUPFAM" id="SSF52743">
    <property type="entry name" value="Subtilisin-like"/>
    <property type="match status" value="1"/>
</dbReference>
<evidence type="ECO:0000256" key="6">
    <source>
        <dbReference type="RuleBase" id="RU003355"/>
    </source>
</evidence>
<dbReference type="InterPro" id="IPR010259">
    <property type="entry name" value="S8pro/Inhibitor_I9"/>
</dbReference>
<dbReference type="EMBL" id="BQFW01000005">
    <property type="protein sequence ID" value="GJJ71493.1"/>
    <property type="molecule type" value="Genomic_DNA"/>
</dbReference>
<dbReference type="PANTHER" id="PTHR43806:SF11">
    <property type="entry name" value="CEREVISIN-RELATED"/>
    <property type="match status" value="1"/>
</dbReference>
<dbReference type="InterPro" id="IPR036852">
    <property type="entry name" value="Peptidase_S8/S53_dom_sf"/>
</dbReference>
<dbReference type="InterPro" id="IPR034193">
    <property type="entry name" value="PCSK9_ProteinaseK-like"/>
</dbReference>
<dbReference type="PROSITE" id="PS00137">
    <property type="entry name" value="SUBTILASE_HIS"/>
    <property type="match status" value="1"/>
</dbReference>
<dbReference type="Gene3D" id="3.30.70.80">
    <property type="entry name" value="Peptidase S8 propeptide/proteinase inhibitor I9"/>
    <property type="match status" value="1"/>
</dbReference>
<accession>A0A9P3H7J5</accession>
<dbReference type="Pfam" id="PF00082">
    <property type="entry name" value="Peptidase_S8"/>
    <property type="match status" value="1"/>
</dbReference>
<evidence type="ECO:0000256" key="4">
    <source>
        <dbReference type="ARBA" id="ARBA00022825"/>
    </source>
</evidence>
<name>A0A9P3H7J5_9FUNG</name>
<protein>
    <submittedName>
        <fullName evidence="10">Uncharacterized protein</fullName>
    </submittedName>
</protein>
<evidence type="ECO:0000256" key="3">
    <source>
        <dbReference type="ARBA" id="ARBA00022801"/>
    </source>
</evidence>
<dbReference type="FunFam" id="3.40.50.200:FF:000007">
    <property type="entry name" value="Subtilisin-like serine protease"/>
    <property type="match status" value="1"/>
</dbReference>
<dbReference type="PANTHER" id="PTHR43806">
    <property type="entry name" value="PEPTIDASE S8"/>
    <property type="match status" value="1"/>
</dbReference>
<reference evidence="10" key="1">
    <citation type="submission" date="2021-11" db="EMBL/GenBank/DDBJ databases">
        <authorList>
            <person name="Herlambang A."/>
            <person name="Guo Y."/>
            <person name="Takashima Y."/>
            <person name="Nishizawa T."/>
        </authorList>
    </citation>
    <scope>NUCLEOTIDE SEQUENCE</scope>
    <source>
        <strain evidence="10">E1425</strain>
    </source>
</reference>
<dbReference type="GO" id="GO:0006508">
    <property type="term" value="P:proteolysis"/>
    <property type="evidence" value="ECO:0007669"/>
    <property type="project" value="UniProtKB-KW"/>
</dbReference>
<evidence type="ECO:0000259" key="8">
    <source>
        <dbReference type="Pfam" id="PF00082"/>
    </source>
</evidence>
<dbReference type="SUPFAM" id="SSF54897">
    <property type="entry name" value="Protease propeptides/inhibitors"/>
    <property type="match status" value="1"/>
</dbReference>
<dbReference type="Proteomes" id="UP000827284">
    <property type="component" value="Unassembled WGS sequence"/>
</dbReference>
<gene>
    <name evidence="10" type="ORF">EMPS_03843</name>
</gene>
<evidence type="ECO:0000256" key="7">
    <source>
        <dbReference type="SAM" id="SignalP"/>
    </source>
</evidence>
<evidence type="ECO:0000313" key="11">
    <source>
        <dbReference type="Proteomes" id="UP000827284"/>
    </source>
</evidence>
<keyword evidence="2 5" id="KW-0645">Protease</keyword>
<dbReference type="PROSITE" id="PS00136">
    <property type="entry name" value="SUBTILASE_ASP"/>
    <property type="match status" value="1"/>
</dbReference>
<dbReference type="GO" id="GO:0005615">
    <property type="term" value="C:extracellular space"/>
    <property type="evidence" value="ECO:0007669"/>
    <property type="project" value="TreeGrafter"/>
</dbReference>
<dbReference type="Pfam" id="PF05922">
    <property type="entry name" value="Inhibitor_I9"/>
    <property type="match status" value="1"/>
</dbReference>
<keyword evidence="4 5" id="KW-0720">Serine protease</keyword>
<comment type="similarity">
    <text evidence="1 5 6">Belongs to the peptidase S8 family.</text>
</comment>
<dbReference type="InterPro" id="IPR037045">
    <property type="entry name" value="S8pro/Inhibitor_I9_sf"/>
</dbReference>
<dbReference type="InterPro" id="IPR022398">
    <property type="entry name" value="Peptidase_S8_His-AS"/>
</dbReference>
<proteinExistence type="inferred from homology"/>
<evidence type="ECO:0000259" key="9">
    <source>
        <dbReference type="Pfam" id="PF05922"/>
    </source>
</evidence>
<dbReference type="GO" id="GO:0004252">
    <property type="term" value="F:serine-type endopeptidase activity"/>
    <property type="evidence" value="ECO:0007669"/>
    <property type="project" value="UniProtKB-UniRule"/>
</dbReference>
<dbReference type="InterPro" id="IPR023827">
    <property type="entry name" value="Peptidase_S8_Asp-AS"/>
</dbReference>
<evidence type="ECO:0000313" key="10">
    <source>
        <dbReference type="EMBL" id="GJJ71493.1"/>
    </source>
</evidence>
<evidence type="ECO:0000256" key="1">
    <source>
        <dbReference type="ARBA" id="ARBA00011073"/>
    </source>
</evidence>
<evidence type="ECO:0000256" key="2">
    <source>
        <dbReference type="ARBA" id="ARBA00022670"/>
    </source>
</evidence>
<organism evidence="10 11">
    <name type="scientific">Entomortierella parvispora</name>
    <dbReference type="NCBI Taxonomy" id="205924"/>
    <lineage>
        <taxon>Eukaryota</taxon>
        <taxon>Fungi</taxon>
        <taxon>Fungi incertae sedis</taxon>
        <taxon>Mucoromycota</taxon>
        <taxon>Mortierellomycotina</taxon>
        <taxon>Mortierellomycetes</taxon>
        <taxon>Mortierellales</taxon>
        <taxon>Mortierellaceae</taxon>
        <taxon>Entomortierella</taxon>
    </lineage>
</organism>
<dbReference type="AlphaFoldDB" id="A0A9P3H7J5"/>
<feature type="domain" description="Inhibitor I9" evidence="9">
    <location>
        <begin position="35"/>
        <end position="108"/>
    </location>
</feature>
<keyword evidence="7" id="KW-0732">Signal</keyword>
<feature type="active site" description="Charge relay system" evidence="5">
    <location>
        <position position="337"/>
    </location>
</feature>
<feature type="chain" id="PRO_5040213806" evidence="7">
    <location>
        <begin position="21"/>
        <end position="393"/>
    </location>
</feature>
<dbReference type="PROSITE" id="PS51892">
    <property type="entry name" value="SUBTILASE"/>
    <property type="match status" value="1"/>
</dbReference>
<dbReference type="InterPro" id="IPR015500">
    <property type="entry name" value="Peptidase_S8_subtilisin-rel"/>
</dbReference>
<dbReference type="PROSITE" id="PS00138">
    <property type="entry name" value="SUBTILASE_SER"/>
    <property type="match status" value="1"/>
</dbReference>
<feature type="active site" description="Charge relay system" evidence="5">
    <location>
        <position position="151"/>
    </location>
</feature>
<dbReference type="InterPro" id="IPR050131">
    <property type="entry name" value="Peptidase_S8_subtilisin-like"/>
</dbReference>
<feature type="active site" description="Charge relay system" evidence="5">
    <location>
        <position position="183"/>
    </location>
</feature>
<keyword evidence="11" id="KW-1185">Reference proteome</keyword>
<dbReference type="CDD" id="cd04077">
    <property type="entry name" value="Peptidases_S8_PCSK9_ProteinaseK_like"/>
    <property type="match status" value="1"/>
</dbReference>
<comment type="caution">
    <text evidence="10">The sequence shown here is derived from an EMBL/GenBank/DDBJ whole genome shotgun (WGS) entry which is preliminary data.</text>
</comment>
<dbReference type="PRINTS" id="PR00723">
    <property type="entry name" value="SUBTILISIN"/>
</dbReference>
<keyword evidence="3 5" id="KW-0378">Hydrolase</keyword>
<feature type="domain" description="Peptidase S8/S53" evidence="8">
    <location>
        <begin position="142"/>
        <end position="374"/>
    </location>
</feature>